<sequence>MSGRVTVLTGGVGGAKLVLGLLQVCAPKNITAIVNTGDDFQHLGLSISPDIDTLLYTLSGKANKAQGWGREGETWTFMEALKSLAGEDWFLLGDGDMALHVLRPSLRASGQPLSGVTAHFAASWGLGLNMLPMSDDPVATHIMTDQGELRFQRYFVEQRCAPAVRAIRFAGAEAARPAPGVIDAIRDPETRTIVIAPSNPWLSIDPILAVPGIREALAAASAPVIAMSPIVGGQAVKGPTAKLMGELGLAISNEVIANQYAGIVDGLIVDERDGAEGLAIPHAVTDTLMKTLGDRVRVARAALDLALRLA</sequence>
<dbReference type="PANTHER" id="PTHR43007">
    <property type="entry name" value="2-PHOSPHO-L-LACTATE TRANSFERASE"/>
    <property type="match status" value="1"/>
</dbReference>
<dbReference type="RefSeq" id="WP_380806714.1">
    <property type="nucleotide sequence ID" value="NZ_JBHSFZ010000063.1"/>
</dbReference>
<dbReference type="Gene3D" id="1.10.8.240">
    <property type="entry name" value="CofD-like domain"/>
    <property type="match status" value="1"/>
</dbReference>
<evidence type="ECO:0000256" key="1">
    <source>
        <dbReference type="ARBA" id="ARBA00022679"/>
    </source>
</evidence>
<comment type="caution">
    <text evidence="3">The sequence shown here is derived from an EMBL/GenBank/DDBJ whole genome shotgun (WGS) entry which is preliminary data.</text>
</comment>
<dbReference type="PANTHER" id="PTHR43007:SF1">
    <property type="entry name" value="2-PHOSPHO-L-LACTATE TRANSFERASE"/>
    <property type="match status" value="1"/>
</dbReference>
<keyword evidence="4" id="KW-1185">Reference proteome</keyword>
<proteinExistence type="inferred from homology"/>
<accession>A0ABV9F4X0</accession>
<dbReference type="EMBL" id="JBHSFZ010000063">
    <property type="protein sequence ID" value="MFC4595912.1"/>
    <property type="molecule type" value="Genomic_DNA"/>
</dbReference>
<gene>
    <name evidence="3" type="primary">cofD</name>
    <name evidence="3" type="ORF">ACFO3E_17280</name>
</gene>
<dbReference type="SUPFAM" id="SSF142338">
    <property type="entry name" value="CofD-like"/>
    <property type="match status" value="1"/>
</dbReference>
<evidence type="ECO:0000313" key="4">
    <source>
        <dbReference type="Proteomes" id="UP001595957"/>
    </source>
</evidence>
<organism evidence="3 4">
    <name type="scientific">Sphingobium tyrosinilyticum</name>
    <dbReference type="NCBI Taxonomy" id="2715436"/>
    <lineage>
        <taxon>Bacteria</taxon>
        <taxon>Pseudomonadati</taxon>
        <taxon>Pseudomonadota</taxon>
        <taxon>Alphaproteobacteria</taxon>
        <taxon>Sphingomonadales</taxon>
        <taxon>Sphingomonadaceae</taxon>
        <taxon>Sphingobium</taxon>
    </lineage>
</organism>
<evidence type="ECO:0000313" key="3">
    <source>
        <dbReference type="EMBL" id="MFC4595912.1"/>
    </source>
</evidence>
<name>A0ABV9F4X0_9SPHN</name>
<dbReference type="Gene3D" id="3.40.50.10680">
    <property type="entry name" value="CofD-like domains"/>
    <property type="match status" value="1"/>
</dbReference>
<keyword evidence="1 3" id="KW-0808">Transferase</keyword>
<dbReference type="HAMAP" id="MF_01257">
    <property type="entry name" value="CofD"/>
    <property type="match status" value="1"/>
</dbReference>
<dbReference type="Proteomes" id="UP001595957">
    <property type="component" value="Unassembled WGS sequence"/>
</dbReference>
<dbReference type="InterPro" id="IPR038136">
    <property type="entry name" value="CofD-like_dom_sf"/>
</dbReference>
<protein>
    <submittedName>
        <fullName evidence="3">2-phospho-L-lactate transferase</fullName>
        <ecNumber evidence="3">2.7.8.28</ecNumber>
    </submittedName>
</protein>
<dbReference type="InterPro" id="IPR010115">
    <property type="entry name" value="FbiA/CofD"/>
</dbReference>
<dbReference type="InterPro" id="IPR002882">
    <property type="entry name" value="CofD"/>
</dbReference>
<evidence type="ECO:0000256" key="2">
    <source>
        <dbReference type="ARBA" id="ARBA00022842"/>
    </source>
</evidence>
<dbReference type="CDD" id="cd07186">
    <property type="entry name" value="CofD_like"/>
    <property type="match status" value="1"/>
</dbReference>
<dbReference type="EC" id="2.7.8.28" evidence="3"/>
<dbReference type="NCBIfam" id="TIGR01819">
    <property type="entry name" value="F420_cofD"/>
    <property type="match status" value="1"/>
</dbReference>
<reference evidence="4" key="1">
    <citation type="journal article" date="2019" name="Int. J. Syst. Evol. Microbiol.">
        <title>The Global Catalogue of Microorganisms (GCM) 10K type strain sequencing project: providing services to taxonomists for standard genome sequencing and annotation.</title>
        <authorList>
            <consortium name="The Broad Institute Genomics Platform"/>
            <consortium name="The Broad Institute Genome Sequencing Center for Infectious Disease"/>
            <person name="Wu L."/>
            <person name="Ma J."/>
        </authorList>
    </citation>
    <scope>NUCLEOTIDE SEQUENCE [LARGE SCALE GENOMIC DNA]</scope>
    <source>
        <strain evidence="4">NBRC 103632</strain>
    </source>
</reference>
<dbReference type="Pfam" id="PF01933">
    <property type="entry name" value="CofD"/>
    <property type="match status" value="1"/>
</dbReference>
<dbReference type="GO" id="GO:0043743">
    <property type="term" value="F:LPPG:FO 2-phospho-L-lactate transferase activity"/>
    <property type="evidence" value="ECO:0007669"/>
    <property type="project" value="UniProtKB-EC"/>
</dbReference>
<keyword evidence="2" id="KW-0460">Magnesium</keyword>